<dbReference type="EMBL" id="LXQA010088425">
    <property type="protein sequence ID" value="MCI13490.1"/>
    <property type="molecule type" value="Genomic_DNA"/>
</dbReference>
<protein>
    <submittedName>
        <fullName evidence="1">Uncharacterized protein</fullName>
    </submittedName>
</protein>
<evidence type="ECO:0000313" key="1">
    <source>
        <dbReference type="EMBL" id="MCI13490.1"/>
    </source>
</evidence>
<accession>A0A392PPX9</accession>
<organism evidence="1 2">
    <name type="scientific">Trifolium medium</name>
    <dbReference type="NCBI Taxonomy" id="97028"/>
    <lineage>
        <taxon>Eukaryota</taxon>
        <taxon>Viridiplantae</taxon>
        <taxon>Streptophyta</taxon>
        <taxon>Embryophyta</taxon>
        <taxon>Tracheophyta</taxon>
        <taxon>Spermatophyta</taxon>
        <taxon>Magnoliopsida</taxon>
        <taxon>eudicotyledons</taxon>
        <taxon>Gunneridae</taxon>
        <taxon>Pentapetalae</taxon>
        <taxon>rosids</taxon>
        <taxon>fabids</taxon>
        <taxon>Fabales</taxon>
        <taxon>Fabaceae</taxon>
        <taxon>Papilionoideae</taxon>
        <taxon>50 kb inversion clade</taxon>
        <taxon>NPAAA clade</taxon>
        <taxon>Hologalegina</taxon>
        <taxon>IRL clade</taxon>
        <taxon>Trifolieae</taxon>
        <taxon>Trifolium</taxon>
    </lineage>
</organism>
<reference evidence="1 2" key="1">
    <citation type="journal article" date="2018" name="Front. Plant Sci.">
        <title>Red Clover (Trifolium pratense) and Zigzag Clover (T. medium) - A Picture of Genomic Similarities and Differences.</title>
        <authorList>
            <person name="Dluhosova J."/>
            <person name="Istvanek J."/>
            <person name="Nedelnik J."/>
            <person name="Repkova J."/>
        </authorList>
    </citation>
    <scope>NUCLEOTIDE SEQUENCE [LARGE SCALE GENOMIC DNA]</scope>
    <source>
        <strain evidence="2">cv. 10/8</strain>
        <tissue evidence="1">Leaf</tissue>
    </source>
</reference>
<dbReference type="Proteomes" id="UP000265520">
    <property type="component" value="Unassembled WGS sequence"/>
</dbReference>
<name>A0A392PPX9_9FABA</name>
<dbReference type="AlphaFoldDB" id="A0A392PPX9"/>
<keyword evidence="2" id="KW-1185">Reference proteome</keyword>
<proteinExistence type="predicted"/>
<evidence type="ECO:0000313" key="2">
    <source>
        <dbReference type="Proteomes" id="UP000265520"/>
    </source>
</evidence>
<comment type="caution">
    <text evidence="1">The sequence shown here is derived from an EMBL/GenBank/DDBJ whole genome shotgun (WGS) entry which is preliminary data.</text>
</comment>
<sequence length="89" mass="10148">MQAHSSCDVQHPLITIWTWDILTLVVPWSLERVTKRPNLGHSVCTRPILAPARMATCLEFGFLGHSNFCSLLARFLLAMQLKLILEIEF</sequence>